<name>A0A0A9D6P8_ARUDO</name>
<dbReference type="AlphaFoldDB" id="A0A0A9D6P8"/>
<evidence type="ECO:0000313" key="2">
    <source>
        <dbReference type="EMBL" id="JAD79412.1"/>
    </source>
</evidence>
<accession>A0A0A9D6P8</accession>
<dbReference type="EMBL" id="GBRH01218483">
    <property type="protein sequence ID" value="JAD79412.1"/>
    <property type="molecule type" value="Transcribed_RNA"/>
</dbReference>
<feature type="region of interest" description="Disordered" evidence="1">
    <location>
        <begin position="27"/>
        <end position="57"/>
    </location>
</feature>
<proteinExistence type="predicted"/>
<evidence type="ECO:0000256" key="1">
    <source>
        <dbReference type="SAM" id="MobiDB-lite"/>
    </source>
</evidence>
<protein>
    <submittedName>
        <fullName evidence="2">Uncharacterized protein</fullName>
    </submittedName>
</protein>
<reference evidence="2" key="2">
    <citation type="journal article" date="2015" name="Data Brief">
        <title>Shoot transcriptome of the giant reed, Arundo donax.</title>
        <authorList>
            <person name="Barrero R.A."/>
            <person name="Guerrero F.D."/>
            <person name="Moolhuijzen P."/>
            <person name="Goolsby J.A."/>
            <person name="Tidwell J."/>
            <person name="Bellgard S.E."/>
            <person name="Bellgard M.I."/>
        </authorList>
    </citation>
    <scope>NUCLEOTIDE SEQUENCE</scope>
    <source>
        <tissue evidence="2">Shoot tissue taken approximately 20 cm above the soil surface</tissue>
    </source>
</reference>
<sequence length="134" mass="13949">MCTLRTLSVAWNTRRRVGGMTALRSTAWSGDRDSRGGWRQHGLGTPPGVCAGHSTQASGEEAWAASAEQEHGRSGAARWHPGRAVRWHPGRAARLASGRHVAPNWPARPPASTPARSGGGRGRTAADGGQTGGG</sequence>
<organism evidence="2">
    <name type="scientific">Arundo donax</name>
    <name type="common">Giant reed</name>
    <name type="synonym">Donax arundinaceus</name>
    <dbReference type="NCBI Taxonomy" id="35708"/>
    <lineage>
        <taxon>Eukaryota</taxon>
        <taxon>Viridiplantae</taxon>
        <taxon>Streptophyta</taxon>
        <taxon>Embryophyta</taxon>
        <taxon>Tracheophyta</taxon>
        <taxon>Spermatophyta</taxon>
        <taxon>Magnoliopsida</taxon>
        <taxon>Liliopsida</taxon>
        <taxon>Poales</taxon>
        <taxon>Poaceae</taxon>
        <taxon>PACMAD clade</taxon>
        <taxon>Arundinoideae</taxon>
        <taxon>Arundineae</taxon>
        <taxon>Arundo</taxon>
    </lineage>
</organism>
<feature type="region of interest" description="Disordered" evidence="1">
    <location>
        <begin position="96"/>
        <end position="134"/>
    </location>
</feature>
<reference evidence="2" key="1">
    <citation type="submission" date="2014-09" db="EMBL/GenBank/DDBJ databases">
        <authorList>
            <person name="Magalhaes I.L.F."/>
            <person name="Oliveira U."/>
            <person name="Santos F.R."/>
            <person name="Vidigal T.H.D.A."/>
            <person name="Brescovit A.D."/>
            <person name="Santos A.J."/>
        </authorList>
    </citation>
    <scope>NUCLEOTIDE SEQUENCE</scope>
    <source>
        <tissue evidence="2">Shoot tissue taken approximately 20 cm above the soil surface</tissue>
    </source>
</reference>